<reference evidence="2" key="1">
    <citation type="submission" date="2025-08" db="UniProtKB">
        <authorList>
            <consortium name="RefSeq"/>
        </authorList>
    </citation>
    <scope>IDENTIFICATION</scope>
</reference>
<protein>
    <submittedName>
        <fullName evidence="2">Uncharacterized protein LOC106809799 isoform X1</fullName>
    </submittedName>
</protein>
<proteinExistence type="predicted"/>
<evidence type="ECO:0000313" key="1">
    <source>
        <dbReference type="Proteomes" id="UP000695022"/>
    </source>
</evidence>
<evidence type="ECO:0000313" key="2">
    <source>
        <dbReference type="RefSeq" id="XP_014668490.1"/>
    </source>
</evidence>
<dbReference type="GeneID" id="106809799"/>
<accession>A0ABM1E8G9</accession>
<keyword evidence="1" id="KW-1185">Reference proteome</keyword>
<dbReference type="RefSeq" id="XP_014668490.1">
    <property type="nucleotide sequence ID" value="XM_014813004.1"/>
</dbReference>
<name>A0ABM1E8G9_PRICU</name>
<gene>
    <name evidence="2" type="primary">LOC106809799</name>
</gene>
<organism evidence="1 2">
    <name type="scientific">Priapulus caudatus</name>
    <name type="common">Priapulid worm</name>
    <dbReference type="NCBI Taxonomy" id="37621"/>
    <lineage>
        <taxon>Eukaryota</taxon>
        <taxon>Metazoa</taxon>
        <taxon>Ecdysozoa</taxon>
        <taxon>Scalidophora</taxon>
        <taxon>Priapulida</taxon>
        <taxon>Priapulimorpha</taxon>
        <taxon>Priapulimorphida</taxon>
        <taxon>Priapulidae</taxon>
        <taxon>Priapulus</taxon>
    </lineage>
</organism>
<sequence length="217" mass="24684">MCIIHTGLNQGFSLDSNKRLIIADLDLAGASAATSTAHLPTAQHLQQSRPLIKKTPAQWILLSPGSITSMRHEQHIHHIKNKDAGMQAFRELQRMQIGKVFTFKRPGNQSMNYFFLKKNYEHVTREEGQRFVAGLKSHNVTLTHYQHQLMNTRNKHAMEAVKLFQIAEADEEEVTAKDSPNDLSKQHDLLRDPSDEHMLSHTSDQRLLPGTSHQVLL</sequence>
<dbReference type="Proteomes" id="UP000695022">
    <property type="component" value="Unplaced"/>
</dbReference>